<dbReference type="AlphaFoldDB" id="A0A9P4IU78"/>
<protein>
    <recommendedName>
        <fullName evidence="1">BTB domain-containing protein</fullName>
    </recommendedName>
</protein>
<proteinExistence type="predicted"/>
<evidence type="ECO:0000313" key="2">
    <source>
        <dbReference type="EMBL" id="KAF2150068.1"/>
    </source>
</evidence>
<reference evidence="2" key="1">
    <citation type="journal article" date="2020" name="Stud. Mycol.">
        <title>101 Dothideomycetes genomes: a test case for predicting lifestyles and emergence of pathogens.</title>
        <authorList>
            <person name="Haridas S."/>
            <person name="Albert R."/>
            <person name="Binder M."/>
            <person name="Bloem J."/>
            <person name="Labutti K."/>
            <person name="Salamov A."/>
            <person name="Andreopoulos B."/>
            <person name="Baker S."/>
            <person name="Barry K."/>
            <person name="Bills G."/>
            <person name="Bluhm B."/>
            <person name="Cannon C."/>
            <person name="Castanera R."/>
            <person name="Culley D."/>
            <person name="Daum C."/>
            <person name="Ezra D."/>
            <person name="Gonzalez J."/>
            <person name="Henrissat B."/>
            <person name="Kuo A."/>
            <person name="Liang C."/>
            <person name="Lipzen A."/>
            <person name="Lutzoni F."/>
            <person name="Magnuson J."/>
            <person name="Mondo S."/>
            <person name="Nolan M."/>
            <person name="Ohm R."/>
            <person name="Pangilinan J."/>
            <person name="Park H.-J."/>
            <person name="Ramirez L."/>
            <person name="Alfaro M."/>
            <person name="Sun H."/>
            <person name="Tritt A."/>
            <person name="Yoshinaga Y."/>
            <person name="Zwiers L.-H."/>
            <person name="Turgeon B."/>
            <person name="Goodwin S."/>
            <person name="Spatafora J."/>
            <person name="Crous P."/>
            <person name="Grigoriev I."/>
        </authorList>
    </citation>
    <scope>NUCLEOTIDE SEQUENCE</scope>
    <source>
        <strain evidence="2">CBS 260.36</strain>
    </source>
</reference>
<sequence length="128" mass="14392">MDQLMAATQALTLNTASPIEQVHPRGDIILVAEGGERFLVHSLFLRHSSSVWDDKLYSYFTNGHDFSADNPLLLSVEEQANTLFLLLLYIHRRSNDVPSNTSVELFAAVVMLANKYDCLEIVVETLVR</sequence>
<dbReference type="PROSITE" id="PS50097">
    <property type="entry name" value="BTB"/>
    <property type="match status" value="1"/>
</dbReference>
<gene>
    <name evidence="2" type="ORF">K461DRAFT_296456</name>
</gene>
<comment type="caution">
    <text evidence="2">The sequence shown here is derived from an EMBL/GenBank/DDBJ whole genome shotgun (WGS) entry which is preliminary data.</text>
</comment>
<organism evidence="2 3">
    <name type="scientific">Myriangium duriaei CBS 260.36</name>
    <dbReference type="NCBI Taxonomy" id="1168546"/>
    <lineage>
        <taxon>Eukaryota</taxon>
        <taxon>Fungi</taxon>
        <taxon>Dikarya</taxon>
        <taxon>Ascomycota</taxon>
        <taxon>Pezizomycotina</taxon>
        <taxon>Dothideomycetes</taxon>
        <taxon>Dothideomycetidae</taxon>
        <taxon>Myriangiales</taxon>
        <taxon>Myriangiaceae</taxon>
        <taxon>Myriangium</taxon>
    </lineage>
</organism>
<dbReference type="SUPFAM" id="SSF54695">
    <property type="entry name" value="POZ domain"/>
    <property type="match status" value="1"/>
</dbReference>
<accession>A0A9P4IU78</accession>
<dbReference type="OrthoDB" id="5275938at2759"/>
<dbReference type="EMBL" id="ML996090">
    <property type="protein sequence ID" value="KAF2150068.1"/>
    <property type="molecule type" value="Genomic_DNA"/>
</dbReference>
<keyword evidence="3" id="KW-1185">Reference proteome</keyword>
<name>A0A9P4IU78_9PEZI</name>
<dbReference type="Proteomes" id="UP000799439">
    <property type="component" value="Unassembled WGS sequence"/>
</dbReference>
<dbReference type="InterPro" id="IPR011333">
    <property type="entry name" value="SKP1/BTB/POZ_sf"/>
</dbReference>
<evidence type="ECO:0000259" key="1">
    <source>
        <dbReference type="PROSITE" id="PS50097"/>
    </source>
</evidence>
<dbReference type="InterPro" id="IPR000210">
    <property type="entry name" value="BTB/POZ_dom"/>
</dbReference>
<feature type="domain" description="BTB" evidence="1">
    <location>
        <begin position="26"/>
        <end position="99"/>
    </location>
</feature>
<evidence type="ECO:0000313" key="3">
    <source>
        <dbReference type="Proteomes" id="UP000799439"/>
    </source>
</evidence>
<dbReference type="Gene3D" id="3.30.710.10">
    <property type="entry name" value="Potassium Channel Kv1.1, Chain A"/>
    <property type="match status" value="1"/>
</dbReference>